<organism evidence="1 2">
    <name type="scientific">Catharanthus roseus</name>
    <name type="common">Madagascar periwinkle</name>
    <name type="synonym">Vinca rosea</name>
    <dbReference type="NCBI Taxonomy" id="4058"/>
    <lineage>
        <taxon>Eukaryota</taxon>
        <taxon>Viridiplantae</taxon>
        <taxon>Streptophyta</taxon>
        <taxon>Embryophyta</taxon>
        <taxon>Tracheophyta</taxon>
        <taxon>Spermatophyta</taxon>
        <taxon>Magnoliopsida</taxon>
        <taxon>eudicotyledons</taxon>
        <taxon>Gunneridae</taxon>
        <taxon>Pentapetalae</taxon>
        <taxon>asterids</taxon>
        <taxon>lamiids</taxon>
        <taxon>Gentianales</taxon>
        <taxon>Apocynaceae</taxon>
        <taxon>Rauvolfioideae</taxon>
        <taxon>Vinceae</taxon>
        <taxon>Catharanthinae</taxon>
        <taxon>Catharanthus</taxon>
    </lineage>
</organism>
<sequence length="214" mass="22918">MLSFNHIAPKIMVVNLLALALLINVATAYTNHTVGDSAGWLFNSTANRTSADYSAWAAKNTFSLGDYLIFNTNTNSTVVQTYNETTYKSCTVDDASDKDTFQYLGGSNEYGKPLFVAVALTLEGNQYFFSEADDGFQCQQGMAFGIKVSHGSGLPPSLNQPPPPPYVEPPSTVEEGQTPPVTILTSPPGSSCGMKNSVGIVVAMMAILAMYLCK</sequence>
<proteinExistence type="predicted"/>
<reference evidence="2" key="1">
    <citation type="journal article" date="2023" name="Nat. Plants">
        <title>Single-cell RNA sequencing provides a high-resolution roadmap for understanding the multicellular compartmentation of specialized metabolism.</title>
        <authorList>
            <person name="Sun S."/>
            <person name="Shen X."/>
            <person name="Li Y."/>
            <person name="Li Y."/>
            <person name="Wang S."/>
            <person name="Li R."/>
            <person name="Zhang H."/>
            <person name="Shen G."/>
            <person name="Guo B."/>
            <person name="Wei J."/>
            <person name="Xu J."/>
            <person name="St-Pierre B."/>
            <person name="Chen S."/>
            <person name="Sun C."/>
        </authorList>
    </citation>
    <scope>NUCLEOTIDE SEQUENCE [LARGE SCALE GENOMIC DNA]</scope>
</reference>
<comment type="caution">
    <text evidence="1">The sequence shown here is derived from an EMBL/GenBank/DDBJ whole genome shotgun (WGS) entry which is preliminary data.</text>
</comment>
<evidence type="ECO:0000313" key="1">
    <source>
        <dbReference type="EMBL" id="KAI5647332.1"/>
    </source>
</evidence>
<keyword evidence="2" id="KW-1185">Reference proteome</keyword>
<gene>
    <name evidence="1" type="ORF">M9H77_33337</name>
</gene>
<accession>A0ACB9ZIC0</accession>
<protein>
    <submittedName>
        <fullName evidence="1">Uncharacterized protein</fullName>
    </submittedName>
</protein>
<evidence type="ECO:0000313" key="2">
    <source>
        <dbReference type="Proteomes" id="UP001060085"/>
    </source>
</evidence>
<name>A0ACB9ZIC0_CATRO</name>
<dbReference type="Proteomes" id="UP001060085">
    <property type="component" value="Linkage Group LG08"/>
</dbReference>
<dbReference type="EMBL" id="CM044708">
    <property type="protein sequence ID" value="KAI5647332.1"/>
    <property type="molecule type" value="Genomic_DNA"/>
</dbReference>